<dbReference type="KEGG" id="tli:Tlie_1365"/>
<reference evidence="2" key="1">
    <citation type="submission" date="2011-10" db="EMBL/GenBank/DDBJ databases">
        <title>The complete genome of chromosome of Thermovirga lienii DSM 17291.</title>
        <authorList>
            <consortium name="US DOE Joint Genome Institute (JGI-PGF)"/>
            <person name="Lucas S."/>
            <person name="Copeland A."/>
            <person name="Lapidus A."/>
            <person name="Glavina del Rio T."/>
            <person name="Dalin E."/>
            <person name="Tice H."/>
            <person name="Bruce D."/>
            <person name="Goodwin L."/>
            <person name="Pitluck S."/>
            <person name="Peters L."/>
            <person name="Mikhailova N."/>
            <person name="Saunders E."/>
            <person name="Kyrpides N."/>
            <person name="Mavromatis K."/>
            <person name="Ivanova N."/>
            <person name="Last F.I."/>
            <person name="Brettin T."/>
            <person name="Detter J.C."/>
            <person name="Han C."/>
            <person name="Larimer F."/>
            <person name="Land M."/>
            <person name="Hauser L."/>
            <person name="Markowitz V."/>
            <person name="Cheng J.-F."/>
            <person name="Hugenholtz P."/>
            <person name="Woyke T."/>
            <person name="Wu D."/>
            <person name="Spring S."/>
            <person name="Schroeder M."/>
            <person name="Brambilla E.-M."/>
            <person name="Klenk H.-P."/>
            <person name="Eisen J.A."/>
        </authorList>
    </citation>
    <scope>NUCLEOTIDE SEQUENCE [LARGE SCALE GENOMIC DNA]</scope>
    <source>
        <strain evidence="2">ATCC BAA-1197 / DSM 17291 / Cas60314</strain>
    </source>
</reference>
<sequence>MSFIEILEKTKFFWEEYGFSTWQWQELGGVYRRVTFKKDSLMGEIARYYADDYVVFTHNGLSSAQKILSQWKPIPDVMTQRVLMVVNDPLHGHQKILHKSFLFGFRGWIDVSFYCPEGDDVHRKFSDLAVLVRNAFKIYNKVTSQVEGGNVQ</sequence>
<name>G7V6I1_THELD</name>
<keyword evidence="2" id="KW-1185">Reference proteome</keyword>
<dbReference type="STRING" id="580340.Tlie_1365"/>
<dbReference type="EMBL" id="CP003096">
    <property type="protein sequence ID" value="AER67094.1"/>
    <property type="molecule type" value="Genomic_DNA"/>
</dbReference>
<reference evidence="1 2" key="2">
    <citation type="journal article" date="2012" name="Stand. Genomic Sci.">
        <title>Genome sequence of the moderately thermophilic, amino-acid-degrading and sulfur-reducing bacterium Thermovirga lienii type strain (Cas60314(T)).</title>
        <authorList>
            <person name="Goker M."/>
            <person name="Saunders E."/>
            <person name="Lapidus A."/>
            <person name="Nolan M."/>
            <person name="Lucas S."/>
            <person name="Hammon N."/>
            <person name="Deshpande S."/>
            <person name="Cheng J.F."/>
            <person name="Han C."/>
            <person name="Tapia R."/>
            <person name="Goodwin L.A."/>
            <person name="Pitluck S."/>
            <person name="Liolios K."/>
            <person name="Mavromatis K."/>
            <person name="Pagani I."/>
            <person name="Ivanova N."/>
            <person name="Mikhailova N."/>
            <person name="Pati A."/>
            <person name="Chen A."/>
            <person name="Palaniappan K."/>
            <person name="Land M."/>
            <person name="Chang Y.J."/>
            <person name="Jeffries C.D."/>
            <person name="Brambilla E.M."/>
            <person name="Rohde M."/>
            <person name="Spring S."/>
            <person name="Detter J.C."/>
            <person name="Woyke T."/>
            <person name="Bristow J."/>
            <person name="Eisen J.A."/>
            <person name="Markowitz V."/>
            <person name="Hugenholtz P."/>
            <person name="Kyrpides N.C."/>
            <person name="Klenk H.P."/>
        </authorList>
    </citation>
    <scope>NUCLEOTIDE SEQUENCE [LARGE SCALE GENOMIC DNA]</scope>
    <source>
        <strain evidence="2">ATCC BAA-1197 / DSM 17291 / Cas60314</strain>
    </source>
</reference>
<gene>
    <name evidence="1" type="ordered locus">Tlie_1365</name>
</gene>
<organism evidence="1 2">
    <name type="scientific">Thermovirga lienii (strain ATCC BAA-1197 / DSM 17291 / Cas60314)</name>
    <dbReference type="NCBI Taxonomy" id="580340"/>
    <lineage>
        <taxon>Bacteria</taxon>
        <taxon>Thermotogati</taxon>
        <taxon>Synergistota</taxon>
        <taxon>Synergistia</taxon>
        <taxon>Synergistales</taxon>
        <taxon>Thermovirgaceae</taxon>
        <taxon>Thermovirga</taxon>
    </lineage>
</organism>
<evidence type="ECO:0000313" key="2">
    <source>
        <dbReference type="Proteomes" id="UP000005868"/>
    </source>
</evidence>
<evidence type="ECO:0000313" key="1">
    <source>
        <dbReference type="EMBL" id="AER67094.1"/>
    </source>
</evidence>
<proteinExistence type="predicted"/>
<dbReference type="HOGENOM" id="CLU_1821340_0_0_0"/>
<accession>G7V6I1</accession>
<dbReference type="eggNOG" id="ENOG503318Z">
    <property type="taxonomic scope" value="Bacteria"/>
</dbReference>
<dbReference type="Proteomes" id="UP000005868">
    <property type="component" value="Chromosome"/>
</dbReference>
<protein>
    <submittedName>
        <fullName evidence="1">Uncharacterized protein</fullName>
    </submittedName>
</protein>
<dbReference type="AlphaFoldDB" id="G7V6I1"/>